<proteinExistence type="predicted"/>
<dbReference type="EMBL" id="JH000190">
    <property type="protein sequence ID" value="EGW06024.1"/>
    <property type="molecule type" value="Genomic_DNA"/>
</dbReference>
<name>G3H790_CRIGR</name>
<sequence>MPTHIMNKNSSLETRRLFLVLDLPPATMNVDRSSGLLGPLILLARKWVELEAHESPFGPDTLPSYESLWFRCFVTGTLKKEQSAARAQSSQGILLLEAGLMTFSRGAM</sequence>
<gene>
    <name evidence="1" type="ORF">I79_006219</name>
</gene>
<dbReference type="InParanoid" id="G3H790"/>
<evidence type="ECO:0000313" key="1">
    <source>
        <dbReference type="EMBL" id="EGW06024.1"/>
    </source>
</evidence>
<reference evidence="2" key="1">
    <citation type="journal article" date="2011" name="Nat. Biotechnol.">
        <title>The genomic sequence of the Chinese hamster ovary (CHO)-K1 cell line.</title>
        <authorList>
            <person name="Xu X."/>
            <person name="Nagarajan H."/>
            <person name="Lewis N.E."/>
            <person name="Pan S."/>
            <person name="Cai Z."/>
            <person name="Liu X."/>
            <person name="Chen W."/>
            <person name="Xie M."/>
            <person name="Wang W."/>
            <person name="Hammond S."/>
            <person name="Andersen M.R."/>
            <person name="Neff N."/>
            <person name="Passarelli B."/>
            <person name="Koh W."/>
            <person name="Fan H.C."/>
            <person name="Wang J."/>
            <person name="Gui Y."/>
            <person name="Lee K.H."/>
            <person name="Betenbaugh M.J."/>
            <person name="Quake S.R."/>
            <person name="Famili I."/>
            <person name="Palsson B.O."/>
            <person name="Wang J."/>
        </authorList>
    </citation>
    <scope>NUCLEOTIDE SEQUENCE [LARGE SCALE GENOMIC DNA]</scope>
    <source>
        <strain evidence="2">CHO K1 cell line</strain>
    </source>
</reference>
<accession>G3H790</accession>
<dbReference type="Proteomes" id="UP000001075">
    <property type="component" value="Unassembled WGS sequence"/>
</dbReference>
<organism evidence="1 2">
    <name type="scientific">Cricetulus griseus</name>
    <name type="common">Chinese hamster</name>
    <name type="synonym">Cricetulus barabensis griseus</name>
    <dbReference type="NCBI Taxonomy" id="10029"/>
    <lineage>
        <taxon>Eukaryota</taxon>
        <taxon>Metazoa</taxon>
        <taxon>Chordata</taxon>
        <taxon>Craniata</taxon>
        <taxon>Vertebrata</taxon>
        <taxon>Euteleostomi</taxon>
        <taxon>Mammalia</taxon>
        <taxon>Eutheria</taxon>
        <taxon>Euarchontoglires</taxon>
        <taxon>Glires</taxon>
        <taxon>Rodentia</taxon>
        <taxon>Myomorpha</taxon>
        <taxon>Muroidea</taxon>
        <taxon>Cricetidae</taxon>
        <taxon>Cricetinae</taxon>
        <taxon>Cricetulus</taxon>
    </lineage>
</organism>
<evidence type="ECO:0000313" key="2">
    <source>
        <dbReference type="Proteomes" id="UP000001075"/>
    </source>
</evidence>
<dbReference type="AlphaFoldDB" id="G3H790"/>
<protein>
    <submittedName>
        <fullName evidence="1">Uncharacterized protein</fullName>
    </submittedName>
</protein>